<dbReference type="OMA" id="NTWIVGY"/>
<dbReference type="EMDB" id="EMD-16184"/>
<accession>Q23RH8</accession>
<feature type="binding site" evidence="5">
    <location>
        <position position="22"/>
    </location>
    <ligand>
        <name>ubiquinone-10</name>
        <dbReference type="ChEBI" id="CHEBI:46245"/>
    </ligand>
</feature>
<keyword evidence="3 4" id="KW-0002">3D-structure</keyword>
<dbReference type="PDB" id="8B6G">
    <property type="method" value="EM"/>
    <property type="resolution" value="3.00 A"/>
    <property type="chains" value="CC=1-60"/>
</dbReference>
<dbReference type="RefSeq" id="XP_001019315.1">
    <property type="nucleotide sequence ID" value="XM_001019315.3"/>
</dbReference>
<dbReference type="EMDB" id="EMD-34403"/>
<evidence type="ECO:0000313" key="2">
    <source>
        <dbReference type="Proteomes" id="UP000009168"/>
    </source>
</evidence>
<keyword evidence="2" id="KW-1185">Reference proteome</keyword>
<evidence type="ECO:0007829" key="3">
    <source>
        <dbReference type="PDB" id="8B6G"/>
    </source>
</evidence>
<dbReference type="PDB" id="8BQS">
    <property type="method" value="EM"/>
    <property type="resolution" value="2.90 A"/>
    <property type="chains" value="CC=1-60"/>
</dbReference>
<protein>
    <submittedName>
        <fullName evidence="1">Uncharacterized protein</fullName>
    </submittedName>
</protein>
<dbReference type="eggNOG" id="ENOG502SX8E">
    <property type="taxonomic scope" value="Eukaryota"/>
</dbReference>
<evidence type="ECO:0000313" key="1">
    <source>
        <dbReference type="EMBL" id="EAR99070.1"/>
    </source>
</evidence>
<reference evidence="2" key="1">
    <citation type="journal article" date="2006" name="PLoS Biol.">
        <title>Macronuclear genome sequence of the ciliate Tetrahymena thermophila, a model eukaryote.</title>
        <authorList>
            <person name="Eisen J.A."/>
            <person name="Coyne R.S."/>
            <person name="Wu M."/>
            <person name="Wu D."/>
            <person name="Thiagarajan M."/>
            <person name="Wortman J.R."/>
            <person name="Badger J.H."/>
            <person name="Ren Q."/>
            <person name="Amedeo P."/>
            <person name="Jones K.M."/>
            <person name="Tallon L.J."/>
            <person name="Delcher A.L."/>
            <person name="Salzberg S.L."/>
            <person name="Silva J.C."/>
            <person name="Haas B.J."/>
            <person name="Majoros W.H."/>
            <person name="Farzad M."/>
            <person name="Carlton J.M."/>
            <person name="Smith R.K. Jr."/>
            <person name="Garg J."/>
            <person name="Pearlman R.E."/>
            <person name="Karrer K.M."/>
            <person name="Sun L."/>
            <person name="Manning G."/>
            <person name="Elde N.C."/>
            <person name="Turkewitz A.P."/>
            <person name="Asai D.J."/>
            <person name="Wilkes D.E."/>
            <person name="Wang Y."/>
            <person name="Cai H."/>
            <person name="Collins K."/>
            <person name="Stewart B.A."/>
            <person name="Lee S.R."/>
            <person name="Wilamowska K."/>
            <person name="Weinberg Z."/>
            <person name="Ruzzo W.L."/>
            <person name="Wloga D."/>
            <person name="Gaertig J."/>
            <person name="Frankel J."/>
            <person name="Tsao C.-C."/>
            <person name="Gorovsky M.A."/>
            <person name="Keeling P.J."/>
            <person name="Waller R.F."/>
            <person name="Patron N.J."/>
            <person name="Cherry J.M."/>
            <person name="Stover N.A."/>
            <person name="Krieger C.J."/>
            <person name="del Toro C."/>
            <person name="Ryder H.F."/>
            <person name="Williamson S.C."/>
            <person name="Barbeau R.A."/>
            <person name="Hamilton E.P."/>
            <person name="Orias E."/>
        </authorList>
    </citation>
    <scope>NUCLEOTIDE SEQUENCE [LARGE SCALE GENOMIC DNA]</scope>
    <source>
        <strain evidence="2">SB210</strain>
    </source>
</reference>
<dbReference type="EMDB" id="EMD-34373"/>
<sequence length="60" mass="7027">MRTKLYNAAYFLLNNNESFGHSFGIRLKIVGLNTWIVGYAVSRYYFSSLRVKAAQDERFE</sequence>
<proteinExistence type="evidence at protein level"/>
<dbReference type="AlphaFoldDB" id="Q23RH8"/>
<reference evidence="5 6" key="2">
    <citation type="journal article" date="2023" name="Nat. Commun.">
        <title>Structures of Tetrahymena thermophila respiratory megacomplexes on the tubular mitochondrial cristae.</title>
        <authorList>
            <person name="Han F."/>
            <person name="Hu Y."/>
            <person name="Wu M."/>
            <person name="He Z."/>
            <person name="Tian H."/>
            <person name="Zhou L."/>
        </authorList>
    </citation>
    <scope>STRUCTURE BY ELECTRON MICROSCOPY (2.96 ANGSTROMS) IN COMPLEX WITH UBIQUINONE-10</scope>
</reference>
<dbReference type="GeneID" id="7825981"/>
<evidence type="ECO:0007829" key="4">
    <source>
        <dbReference type="PDB" id="8BQS"/>
    </source>
</evidence>
<evidence type="ECO:0007829" key="6">
    <source>
        <dbReference type="PDB" id="8GZU"/>
    </source>
</evidence>
<dbReference type="KEGG" id="tet:TTHERM_00387120"/>
<dbReference type="OrthoDB" id="283304at2759"/>
<dbReference type="SMR" id="Q23RH8"/>
<dbReference type="PDB" id="8GZU">
    <property type="method" value="EM"/>
    <property type="resolution" value="4.18 A"/>
    <property type="chains" value="SC/sc=1-60"/>
</dbReference>
<gene>
    <name evidence="1" type="ORF">TTHERM_00387120</name>
</gene>
<dbReference type="InParanoid" id="Q23RH8"/>
<dbReference type="HOGENOM" id="CLU_2946804_0_0_1"/>
<dbReference type="EMDB" id="EMD-15866"/>
<dbReference type="Proteomes" id="UP000009168">
    <property type="component" value="Unassembled WGS sequence"/>
</dbReference>
<evidence type="ECO:0007829" key="5">
    <source>
        <dbReference type="PDB" id="8GYM"/>
    </source>
</evidence>
<name>Q23RH8_TETTS</name>
<organism evidence="1 2">
    <name type="scientific">Tetrahymena thermophila (strain SB210)</name>
    <dbReference type="NCBI Taxonomy" id="312017"/>
    <lineage>
        <taxon>Eukaryota</taxon>
        <taxon>Sar</taxon>
        <taxon>Alveolata</taxon>
        <taxon>Ciliophora</taxon>
        <taxon>Intramacronucleata</taxon>
        <taxon>Oligohymenophorea</taxon>
        <taxon>Hymenostomatida</taxon>
        <taxon>Tetrahymenina</taxon>
        <taxon>Tetrahymenidae</taxon>
        <taxon>Tetrahymena</taxon>
    </lineage>
</organism>
<dbReference type="PDB" id="8GYM">
    <property type="method" value="EM"/>
    <property type="resolution" value="2.96 A"/>
    <property type="chains" value="SC/sc=1-60"/>
</dbReference>
<dbReference type="EMBL" id="GG662644">
    <property type="protein sequence ID" value="EAR99070.1"/>
    <property type="molecule type" value="Genomic_DNA"/>
</dbReference>
<reference evidence="3 4" key="3">
    <citation type="journal article" date="2023" name="Nature">
        <title>Structural basis of mitochondrial membrane bending by the I-II-III&lt;sub&gt;2&lt;/sub&gt;-IV&lt;sub&gt;2&lt;/sub&gt; supercomplex.</title>
        <authorList>
            <person name="Muhleip A."/>
            <person name="Flygaard R.K."/>
            <person name="Baradaran R."/>
            <person name="Haapanen O."/>
            <person name="Gruhl T."/>
            <person name="Tobiasson V."/>
            <person name="Marechal A."/>
            <person name="Sharma V."/>
            <person name="Amunts A."/>
        </authorList>
    </citation>
    <scope>STRUCTURE BY ELECTRON MICROSCOPY (3.00 ANGSTROMS)</scope>
</reference>